<organism evidence="8 9">
    <name type="scientific">Helianthus annuus</name>
    <name type="common">Common sunflower</name>
    <dbReference type="NCBI Taxonomy" id="4232"/>
    <lineage>
        <taxon>Eukaryota</taxon>
        <taxon>Viridiplantae</taxon>
        <taxon>Streptophyta</taxon>
        <taxon>Embryophyta</taxon>
        <taxon>Tracheophyta</taxon>
        <taxon>Spermatophyta</taxon>
        <taxon>Magnoliopsida</taxon>
        <taxon>eudicotyledons</taxon>
        <taxon>Gunneridae</taxon>
        <taxon>Pentapetalae</taxon>
        <taxon>asterids</taxon>
        <taxon>campanulids</taxon>
        <taxon>Asterales</taxon>
        <taxon>Asteraceae</taxon>
        <taxon>Asteroideae</taxon>
        <taxon>Heliantheae alliance</taxon>
        <taxon>Heliantheae</taxon>
        <taxon>Helianthus</taxon>
    </lineage>
</organism>
<dbReference type="InterPro" id="IPR053793">
    <property type="entry name" value="PB1-like"/>
</dbReference>
<gene>
    <name evidence="8" type="ORF">HannXRQ_Chr05g0133691</name>
    <name evidence="7" type="ORF">HanXRQr2_Chr02g0070421</name>
</gene>
<evidence type="ECO:0000256" key="1">
    <source>
        <dbReference type="ARBA" id="ARBA00023015"/>
    </source>
</evidence>
<sequence length="652" mass="73974">MIPELELSEFLQIFSPISLHHRERKSDKNPWVFWRESEGCENNSSSADLATTPMFHEMIKSALSNTKSYSGFFVQFWAPVTIDSRRLLSTSDQPFAVMDLSNNFAMRRLHSEKFKYNIDMNKLHIEPDHMILSGGPATAFLNCRASIDEPQGFLLEFDGDVDLISVMVPICLPFKSNCIGVLEFILGQLDLAEFLFYTVEAIKKAGLDVFYVQHLIPYKTISGLEVTKDKIEEALKFVCQSHKLALAQVWIPYEEDKNNVPFSYSLDDTQTKRLLAIKLTGYLYAEADEHDDFEPYFRFGDVTSLPIGGEFHLVTLHDFKSRYFSMLHSDMLVDWGNRSCIPPTSALTICLRSNDTADLNYVFEFLWKTRQSNYVNLSEAILLTLKWCLPRFKFASGAELGDGLDAILVESSTDDEDDEIVESSTDDVDDEIGVFQEKRSSPMPKATEKGKKPMVVDPIVPSKVKCKTTPTEVTLEDIGKHYGKTQKEAAKILEISESTVKRILRKNGVKNWPRPTSVKRRKANDSSIIQIDANERDNGAIQEPSTININQNELTIKAGLAESMIKFRIPISQATFVTVQKEIGRRFNLSLGTYQLEYRDEVDDWILLRTDEEMGHCIDSSRKSISKEVRLRVVPFTQPMSGPGGSLGTFFV</sequence>
<feature type="domain" description="PB1" evidence="6">
    <location>
        <begin position="553"/>
        <end position="636"/>
    </location>
</feature>
<keyword evidence="1" id="KW-0805">Transcription regulation</keyword>
<protein>
    <submittedName>
        <fullName evidence="8">Putative PB1 domain, RWP-RK domain, Winged helix-turn-helix DNA-binding domain protein</fullName>
    </submittedName>
    <submittedName>
        <fullName evidence="7">Transcription factor Nin-like family</fullName>
    </submittedName>
</protein>
<evidence type="ECO:0000256" key="4">
    <source>
        <dbReference type="ARBA" id="ARBA00023242"/>
    </source>
</evidence>
<dbReference type="Proteomes" id="UP000215914">
    <property type="component" value="Chromosome 5"/>
</dbReference>
<accession>A0A251UM95</accession>
<keyword evidence="9" id="KW-1185">Reference proteome</keyword>
<evidence type="ECO:0000313" key="7">
    <source>
        <dbReference type="EMBL" id="KAF5818817.1"/>
    </source>
</evidence>
<dbReference type="InterPro" id="IPR045012">
    <property type="entry name" value="NLP"/>
</dbReference>
<dbReference type="PANTHER" id="PTHR32002:SF49">
    <property type="entry name" value="BILE ACID:SODIUM SYMPORTER_ARSENICAL RESISTANCE PROTEIN ACR3-RELATED"/>
    <property type="match status" value="1"/>
</dbReference>
<dbReference type="GO" id="GO:0003677">
    <property type="term" value="F:DNA binding"/>
    <property type="evidence" value="ECO:0007669"/>
    <property type="project" value="UniProtKB-KW"/>
</dbReference>
<name>A0A251UM95_HELAN</name>
<dbReference type="AlphaFoldDB" id="A0A251UM95"/>
<proteinExistence type="predicted"/>
<dbReference type="PROSITE" id="PS51745">
    <property type="entry name" value="PB1"/>
    <property type="match status" value="1"/>
</dbReference>
<keyword evidence="2 8" id="KW-0238">DNA-binding</keyword>
<evidence type="ECO:0000259" key="5">
    <source>
        <dbReference type="PROSITE" id="PS51519"/>
    </source>
</evidence>
<reference evidence="7 9" key="1">
    <citation type="journal article" date="2017" name="Nature">
        <title>The sunflower genome provides insights into oil metabolism, flowering and Asterid evolution.</title>
        <authorList>
            <person name="Badouin H."/>
            <person name="Gouzy J."/>
            <person name="Grassa C.J."/>
            <person name="Murat F."/>
            <person name="Staton S.E."/>
            <person name="Cottret L."/>
            <person name="Lelandais-Briere C."/>
            <person name="Owens G.L."/>
            <person name="Carrere S."/>
            <person name="Mayjonade B."/>
            <person name="Legrand L."/>
            <person name="Gill N."/>
            <person name="Kane N.C."/>
            <person name="Bowers J.E."/>
            <person name="Hubner S."/>
            <person name="Bellec A."/>
            <person name="Berard A."/>
            <person name="Berges H."/>
            <person name="Blanchet N."/>
            <person name="Boniface M.C."/>
            <person name="Brunel D."/>
            <person name="Catrice O."/>
            <person name="Chaidir N."/>
            <person name="Claudel C."/>
            <person name="Donnadieu C."/>
            <person name="Faraut T."/>
            <person name="Fievet G."/>
            <person name="Helmstetter N."/>
            <person name="King M."/>
            <person name="Knapp S.J."/>
            <person name="Lai Z."/>
            <person name="Le Paslier M.C."/>
            <person name="Lippi Y."/>
            <person name="Lorenzon L."/>
            <person name="Mandel J.R."/>
            <person name="Marage G."/>
            <person name="Marchand G."/>
            <person name="Marquand E."/>
            <person name="Bret-Mestries E."/>
            <person name="Morien E."/>
            <person name="Nambeesan S."/>
            <person name="Nguyen T."/>
            <person name="Pegot-Espagnet P."/>
            <person name="Pouilly N."/>
            <person name="Raftis F."/>
            <person name="Sallet E."/>
            <person name="Schiex T."/>
            <person name="Thomas J."/>
            <person name="Vandecasteele C."/>
            <person name="Vares D."/>
            <person name="Vear F."/>
            <person name="Vautrin S."/>
            <person name="Crespi M."/>
            <person name="Mangin B."/>
            <person name="Burke J.M."/>
            <person name="Salse J."/>
            <person name="Munos S."/>
            <person name="Vincourt P."/>
            <person name="Rieseberg L.H."/>
            <person name="Langlade N.B."/>
        </authorList>
    </citation>
    <scope>NUCLEOTIDE SEQUENCE [LARGE SCALE GENOMIC DNA]</scope>
    <source>
        <strain evidence="9">cv. SF193</strain>
        <tissue evidence="7">Leaves</tissue>
    </source>
</reference>
<dbReference type="InterPro" id="IPR000270">
    <property type="entry name" value="PB1_dom"/>
</dbReference>
<feature type="domain" description="RWP-RK" evidence="5">
    <location>
        <begin position="456"/>
        <end position="545"/>
    </location>
</feature>
<dbReference type="GO" id="GO:0003700">
    <property type="term" value="F:DNA-binding transcription factor activity"/>
    <property type="evidence" value="ECO:0007669"/>
    <property type="project" value="InterPro"/>
</dbReference>
<dbReference type="Pfam" id="PF02042">
    <property type="entry name" value="RWP-RK"/>
    <property type="match status" value="1"/>
</dbReference>
<dbReference type="SUPFAM" id="SSF54277">
    <property type="entry name" value="CAD &amp; PB1 domains"/>
    <property type="match status" value="1"/>
</dbReference>
<evidence type="ECO:0000256" key="2">
    <source>
        <dbReference type="ARBA" id="ARBA00023125"/>
    </source>
</evidence>
<dbReference type="PROSITE" id="PS51519">
    <property type="entry name" value="RWP_RK"/>
    <property type="match status" value="1"/>
</dbReference>
<reference evidence="7" key="3">
    <citation type="submission" date="2020-06" db="EMBL/GenBank/DDBJ databases">
        <title>Helianthus annuus Genome sequencing and assembly Release 2.</title>
        <authorList>
            <person name="Gouzy J."/>
            <person name="Langlade N."/>
            <person name="Munos S."/>
        </authorList>
    </citation>
    <scope>NUCLEOTIDE SEQUENCE</scope>
    <source>
        <tissue evidence="7">Leaves</tissue>
    </source>
</reference>
<dbReference type="SMART" id="SM00666">
    <property type="entry name" value="PB1"/>
    <property type="match status" value="1"/>
</dbReference>
<dbReference type="EMBL" id="CM007894">
    <property type="protein sequence ID" value="OTG24169.1"/>
    <property type="molecule type" value="Genomic_DNA"/>
</dbReference>
<dbReference type="InterPro" id="IPR055081">
    <property type="entry name" value="NLP1-9_GAF"/>
</dbReference>
<reference evidence="8" key="2">
    <citation type="submission" date="2017-02" db="EMBL/GenBank/DDBJ databases">
        <title>Sunflower complete genome.</title>
        <authorList>
            <person name="Langlade N."/>
            <person name="Munos S."/>
        </authorList>
    </citation>
    <scope>NUCLEOTIDE SEQUENCE [LARGE SCALE GENOMIC DNA]</scope>
    <source>
        <tissue evidence="8">Leaves</tissue>
    </source>
</reference>
<evidence type="ECO:0000256" key="3">
    <source>
        <dbReference type="ARBA" id="ARBA00023163"/>
    </source>
</evidence>
<dbReference type="Pfam" id="PF22922">
    <property type="entry name" value="GAF_NLP"/>
    <property type="match status" value="1"/>
</dbReference>
<evidence type="ECO:0000259" key="6">
    <source>
        <dbReference type="PROSITE" id="PS51745"/>
    </source>
</evidence>
<dbReference type="PANTHER" id="PTHR32002">
    <property type="entry name" value="PROTEIN NLP8"/>
    <property type="match status" value="1"/>
</dbReference>
<dbReference type="EMBL" id="MNCJ02000317">
    <property type="protein sequence ID" value="KAF5818817.1"/>
    <property type="molecule type" value="Genomic_DNA"/>
</dbReference>
<dbReference type="InParanoid" id="A0A251UM95"/>
<dbReference type="Gramene" id="mRNA:HanXRQr2_Chr02g0070421">
    <property type="protein sequence ID" value="mRNA:HanXRQr2_Chr02g0070421"/>
    <property type="gene ID" value="HanXRQr2_Chr02g0070421"/>
</dbReference>
<dbReference type="OrthoDB" id="6270329at2759"/>
<evidence type="ECO:0000313" key="8">
    <source>
        <dbReference type="EMBL" id="OTG24169.1"/>
    </source>
</evidence>
<dbReference type="InterPro" id="IPR003035">
    <property type="entry name" value="RWP-RK_dom"/>
</dbReference>
<keyword evidence="3" id="KW-0804">Transcription</keyword>
<dbReference type="Pfam" id="PF00564">
    <property type="entry name" value="PB1"/>
    <property type="match status" value="1"/>
</dbReference>
<dbReference type="Gene3D" id="3.10.20.90">
    <property type="entry name" value="Phosphatidylinositol 3-kinase Catalytic Subunit, Chain A, domain 1"/>
    <property type="match status" value="1"/>
</dbReference>
<keyword evidence="4" id="KW-0539">Nucleus</keyword>
<evidence type="ECO:0000313" key="9">
    <source>
        <dbReference type="Proteomes" id="UP000215914"/>
    </source>
</evidence>